<sequence>MLHLKKFQSLSKIIRSYSQATSDMCGDASGSGGKKGLVIGAYNSDGCNDKAAELSEIGKSFDSSNGGKVTELLKGLRIRTGTVYTFANVSSMYSEIAVVGMGKKGAGYNELENIDDFKENARVAAGVGSRILQKHGIENITVDNFGDVEAAAEGANLGIWQYQENKDDNYKKNEAKVNLSEGNKEQWDRGTLKAECQNIARCLCETPANLLTPTKFSKRAIDILCPYGIQVYARDRKWMEKMKMNGILNSAKGSCEPPMFLQIDYCGHPNLYEKPIVLVGKGTTFNSGGLCLKECEGMSEFRADMSGAAVVVAVFKAVASMRLPINLHGVIPLFEHMISGMAMKPGDMVLGPNGKSIRDQYTDAFSRIALADALHYSKIFTPAHILSIATMSSGIRDTLGFGPNAVFSTSDTIWEQLAFAGSLTGDRMWKMPLFQDYRDLITENCNCDVHNLGQNVPGESCIGAGFLMEFAPRVEYAHIDSTGTGMLSNGFIPYLKEGLMSGRPTRTIIQYLCHFAYECNKKENLKSTAAMDCIEDETKP</sequence>
<comment type="similarity">
    <text evidence="1">Belongs to the peptidase M17 family.</text>
</comment>
<evidence type="ECO:0000256" key="14">
    <source>
        <dbReference type="ARBA" id="ARBA00049107"/>
    </source>
</evidence>
<dbReference type="EC" id="3.4.13.23" evidence="7"/>
<dbReference type="GO" id="GO:0006508">
    <property type="term" value="P:proteolysis"/>
    <property type="evidence" value="ECO:0007669"/>
    <property type="project" value="UniProtKB-KW"/>
</dbReference>
<dbReference type="PRINTS" id="PR00481">
    <property type="entry name" value="LAMNOPPTDASE"/>
</dbReference>
<evidence type="ECO:0000313" key="17">
    <source>
        <dbReference type="EMBL" id="JAS15642.1"/>
    </source>
</evidence>
<evidence type="ECO:0000256" key="6">
    <source>
        <dbReference type="ARBA" id="ARBA00023511"/>
    </source>
</evidence>
<gene>
    <name evidence="17" type="ORF">g.14063</name>
</gene>
<protein>
    <recommendedName>
        <fullName evidence="2">Cytosol aminopeptidase</fullName>
        <ecNumber evidence="7">3.4.13.23</ecNumber>
    </recommendedName>
    <alternativeName>
        <fullName evidence="10">Cysteinylglycine-S-conjugate dipeptidase</fullName>
    </alternativeName>
    <alternativeName>
        <fullName evidence="11">Leucine aminopeptidase 3</fullName>
    </alternativeName>
    <alternativeName>
        <fullName evidence="9">Proline aminopeptidase</fullName>
    </alternativeName>
    <alternativeName>
        <fullName evidence="8">Prolyl aminopeptidase</fullName>
    </alternativeName>
</protein>
<dbReference type="GO" id="GO:0030145">
    <property type="term" value="F:manganese ion binding"/>
    <property type="evidence" value="ECO:0007669"/>
    <property type="project" value="InterPro"/>
</dbReference>
<evidence type="ECO:0000256" key="8">
    <source>
        <dbReference type="ARBA" id="ARBA00029605"/>
    </source>
</evidence>
<keyword evidence="3" id="KW-0031">Aminopeptidase</keyword>
<comment type="catalytic activity">
    <reaction evidence="6">
        <text>an S-substituted L-cysteinylglycine + H2O = an S-substituted L-cysteine + glycine</text>
        <dbReference type="Rhea" id="RHEA:60444"/>
        <dbReference type="ChEBI" id="CHEBI:15377"/>
        <dbReference type="ChEBI" id="CHEBI:57305"/>
        <dbReference type="ChEBI" id="CHEBI:58717"/>
        <dbReference type="ChEBI" id="CHEBI:143103"/>
        <dbReference type="EC" id="3.4.13.23"/>
    </reaction>
    <physiologicalReaction direction="left-to-right" evidence="6">
        <dbReference type="Rhea" id="RHEA:60445"/>
    </physiologicalReaction>
</comment>
<dbReference type="SUPFAM" id="SSF52949">
    <property type="entry name" value="Macro domain-like"/>
    <property type="match status" value="1"/>
</dbReference>
<evidence type="ECO:0000256" key="1">
    <source>
        <dbReference type="ARBA" id="ARBA00009528"/>
    </source>
</evidence>
<evidence type="ECO:0000256" key="7">
    <source>
        <dbReference type="ARBA" id="ARBA00023625"/>
    </source>
</evidence>
<dbReference type="SUPFAM" id="SSF53187">
    <property type="entry name" value="Zn-dependent exopeptidases"/>
    <property type="match status" value="1"/>
</dbReference>
<reference evidence="17" key="1">
    <citation type="submission" date="2015-12" db="EMBL/GenBank/DDBJ databases">
        <title>De novo transcriptome assembly of four potential Pierce s Disease insect vectors from Arizona vineyards.</title>
        <authorList>
            <person name="Tassone E.E."/>
        </authorList>
    </citation>
    <scope>NUCLEOTIDE SEQUENCE</scope>
</reference>
<accession>A0A1B6CQ62</accession>
<organism evidence="17">
    <name type="scientific">Clastoptera arizonana</name>
    <name type="common">Arizona spittle bug</name>
    <dbReference type="NCBI Taxonomy" id="38151"/>
    <lineage>
        <taxon>Eukaryota</taxon>
        <taxon>Metazoa</taxon>
        <taxon>Ecdysozoa</taxon>
        <taxon>Arthropoda</taxon>
        <taxon>Hexapoda</taxon>
        <taxon>Insecta</taxon>
        <taxon>Pterygota</taxon>
        <taxon>Neoptera</taxon>
        <taxon>Paraneoptera</taxon>
        <taxon>Hemiptera</taxon>
        <taxon>Auchenorrhyncha</taxon>
        <taxon>Cercopoidea</taxon>
        <taxon>Clastopteridae</taxon>
        <taxon>Clastoptera</taxon>
    </lineage>
</organism>
<dbReference type="GO" id="GO:0070006">
    <property type="term" value="F:metalloaminopeptidase activity"/>
    <property type="evidence" value="ECO:0007669"/>
    <property type="project" value="InterPro"/>
</dbReference>
<proteinExistence type="inferred from homology"/>
<comment type="catalytic activity">
    <reaction evidence="14">
        <text>L-cysteinylglycine + H2O = L-cysteine + glycine</text>
        <dbReference type="Rhea" id="RHEA:28783"/>
        <dbReference type="ChEBI" id="CHEBI:15377"/>
        <dbReference type="ChEBI" id="CHEBI:35235"/>
        <dbReference type="ChEBI" id="CHEBI:57305"/>
        <dbReference type="ChEBI" id="CHEBI:61694"/>
    </reaction>
    <physiologicalReaction direction="left-to-right" evidence="14">
        <dbReference type="Rhea" id="RHEA:28784"/>
    </physiologicalReaction>
</comment>
<dbReference type="GO" id="GO:0005737">
    <property type="term" value="C:cytoplasm"/>
    <property type="evidence" value="ECO:0007669"/>
    <property type="project" value="InterPro"/>
</dbReference>
<dbReference type="InterPro" id="IPR000819">
    <property type="entry name" value="Peptidase_M17_C"/>
</dbReference>
<dbReference type="InterPro" id="IPR043472">
    <property type="entry name" value="Macro_dom-like"/>
</dbReference>
<evidence type="ECO:0000256" key="2">
    <source>
        <dbReference type="ARBA" id="ARBA00014190"/>
    </source>
</evidence>
<dbReference type="Pfam" id="PF02789">
    <property type="entry name" value="Peptidase_M17_N"/>
    <property type="match status" value="1"/>
</dbReference>
<dbReference type="InterPro" id="IPR008283">
    <property type="entry name" value="Peptidase_M17_N"/>
</dbReference>
<comment type="function">
    <text evidence="12">Cytosolic metallopeptidase that catalyzes the removal of unsubstituted N-terminal hydrophobic amino acids from various peptides. The presence of Zn(2+) ions is essential for the peptidase activity, and the association with other cofactors can modulate the substrate spectificity of the enzyme. For instance, in the presence of Mn(2+), it displays a specific Cys-Gly hydrolyzing activity of Cys-Gly-S-conjugates. Involved in the metabolism of glutathione and in the degradation of glutathione S-conjugates, which may play a role in the control of the cell redox status.</text>
</comment>
<dbReference type="PANTHER" id="PTHR11963:SF16">
    <property type="entry name" value="CYTOSOL AMINOPEPTIDASE"/>
    <property type="match status" value="1"/>
</dbReference>
<feature type="domain" description="Peptidase M17 leucyl aminopeptidase N-terminal" evidence="16">
    <location>
        <begin position="50"/>
        <end position="168"/>
    </location>
</feature>
<evidence type="ECO:0000259" key="15">
    <source>
        <dbReference type="Pfam" id="PF00883"/>
    </source>
</evidence>
<evidence type="ECO:0000256" key="11">
    <source>
        <dbReference type="ARBA" id="ARBA00031564"/>
    </source>
</evidence>
<feature type="domain" description="Cytosol aminopeptidase" evidence="15">
    <location>
        <begin position="198"/>
        <end position="509"/>
    </location>
</feature>
<evidence type="ECO:0000256" key="10">
    <source>
        <dbReference type="ARBA" id="ARBA00030997"/>
    </source>
</evidence>
<dbReference type="PANTHER" id="PTHR11963">
    <property type="entry name" value="LEUCINE AMINOPEPTIDASE-RELATED"/>
    <property type="match status" value="1"/>
</dbReference>
<keyword evidence="5" id="KW-0378">Hydrolase</keyword>
<dbReference type="InterPro" id="IPR011356">
    <property type="entry name" value="Leucine_aapep/pepB"/>
</dbReference>
<comment type="catalytic activity">
    <reaction evidence="13">
        <text>S-benzyl-L-cysteinylglycine + H2O = S-benzyl-L-cysteine + glycine</text>
        <dbReference type="Rhea" id="RHEA:62568"/>
        <dbReference type="ChEBI" id="CHEBI:15377"/>
        <dbReference type="ChEBI" id="CHEBI:57305"/>
        <dbReference type="ChEBI" id="CHEBI:145802"/>
        <dbReference type="ChEBI" id="CHEBI:145803"/>
    </reaction>
    <physiologicalReaction direction="left-to-right" evidence="13">
        <dbReference type="Rhea" id="RHEA:62569"/>
    </physiologicalReaction>
</comment>
<dbReference type="Pfam" id="PF00883">
    <property type="entry name" value="Peptidase_M17"/>
    <property type="match status" value="1"/>
</dbReference>
<dbReference type="Gene3D" id="3.40.220.10">
    <property type="entry name" value="Leucine Aminopeptidase, subunit E, domain 1"/>
    <property type="match status" value="1"/>
</dbReference>
<dbReference type="EMBL" id="GEDC01021656">
    <property type="protein sequence ID" value="JAS15642.1"/>
    <property type="molecule type" value="Transcribed_RNA"/>
</dbReference>
<dbReference type="Gene3D" id="3.40.630.10">
    <property type="entry name" value="Zn peptidases"/>
    <property type="match status" value="1"/>
</dbReference>
<evidence type="ECO:0000256" key="3">
    <source>
        <dbReference type="ARBA" id="ARBA00022438"/>
    </source>
</evidence>
<evidence type="ECO:0000256" key="9">
    <source>
        <dbReference type="ARBA" id="ARBA00030930"/>
    </source>
</evidence>
<name>A0A1B6CQ62_9HEMI</name>
<evidence type="ECO:0000259" key="16">
    <source>
        <dbReference type="Pfam" id="PF02789"/>
    </source>
</evidence>
<keyword evidence="4" id="KW-0645">Protease</keyword>
<evidence type="ECO:0000256" key="5">
    <source>
        <dbReference type="ARBA" id="ARBA00022801"/>
    </source>
</evidence>
<evidence type="ECO:0000256" key="12">
    <source>
        <dbReference type="ARBA" id="ARBA00045966"/>
    </source>
</evidence>
<evidence type="ECO:0000256" key="13">
    <source>
        <dbReference type="ARBA" id="ARBA00047881"/>
    </source>
</evidence>
<dbReference type="AlphaFoldDB" id="A0A1B6CQ62"/>
<evidence type="ECO:0000256" key="4">
    <source>
        <dbReference type="ARBA" id="ARBA00022670"/>
    </source>
</evidence>